<keyword evidence="2" id="KW-1185">Reference proteome</keyword>
<reference evidence="1 2" key="1">
    <citation type="journal article" date="2019" name="Commun. Biol.">
        <title>The bagworm genome reveals a unique fibroin gene that provides high tensile strength.</title>
        <authorList>
            <person name="Kono N."/>
            <person name="Nakamura H."/>
            <person name="Ohtoshi R."/>
            <person name="Tomita M."/>
            <person name="Numata K."/>
            <person name="Arakawa K."/>
        </authorList>
    </citation>
    <scope>NUCLEOTIDE SEQUENCE [LARGE SCALE GENOMIC DNA]</scope>
</reference>
<accession>A0A4C1WYE8</accession>
<proteinExistence type="predicted"/>
<dbReference type="AlphaFoldDB" id="A0A4C1WYE8"/>
<evidence type="ECO:0000313" key="1">
    <source>
        <dbReference type="EMBL" id="GBP56498.1"/>
    </source>
</evidence>
<evidence type="ECO:0000313" key="2">
    <source>
        <dbReference type="Proteomes" id="UP000299102"/>
    </source>
</evidence>
<name>A0A4C1WYE8_EUMVA</name>
<protein>
    <submittedName>
        <fullName evidence="1">Uncharacterized protein</fullName>
    </submittedName>
</protein>
<organism evidence="1 2">
    <name type="scientific">Eumeta variegata</name>
    <name type="common">Bagworm moth</name>
    <name type="synonym">Eumeta japonica</name>
    <dbReference type="NCBI Taxonomy" id="151549"/>
    <lineage>
        <taxon>Eukaryota</taxon>
        <taxon>Metazoa</taxon>
        <taxon>Ecdysozoa</taxon>
        <taxon>Arthropoda</taxon>
        <taxon>Hexapoda</taxon>
        <taxon>Insecta</taxon>
        <taxon>Pterygota</taxon>
        <taxon>Neoptera</taxon>
        <taxon>Endopterygota</taxon>
        <taxon>Lepidoptera</taxon>
        <taxon>Glossata</taxon>
        <taxon>Ditrysia</taxon>
        <taxon>Tineoidea</taxon>
        <taxon>Psychidae</taxon>
        <taxon>Oiketicinae</taxon>
        <taxon>Eumeta</taxon>
    </lineage>
</organism>
<sequence>MEYRAPPPALGGAGYFAHPGEPPAPGLSVSAFTSPLLGVCRHFNILFLLSRTLFIKCGEPSGVRAQCVLLSGRTEPRDRGRPWAGVGAGRPRPVLNPADTLVRFVPPFAPVNPPDAAPSAAAEA</sequence>
<dbReference type="EMBL" id="BGZK01000694">
    <property type="protein sequence ID" value="GBP56498.1"/>
    <property type="molecule type" value="Genomic_DNA"/>
</dbReference>
<dbReference type="Proteomes" id="UP000299102">
    <property type="component" value="Unassembled WGS sequence"/>
</dbReference>
<comment type="caution">
    <text evidence="1">The sequence shown here is derived from an EMBL/GenBank/DDBJ whole genome shotgun (WGS) entry which is preliminary data.</text>
</comment>
<gene>
    <name evidence="1" type="ORF">EVAR_42690_1</name>
</gene>